<evidence type="ECO:0008006" key="8">
    <source>
        <dbReference type="Google" id="ProtNLM"/>
    </source>
</evidence>
<proteinExistence type="predicted"/>
<accession>A0A6A6PLB5</accession>
<evidence type="ECO:0000313" key="7">
    <source>
        <dbReference type="Proteomes" id="UP000799767"/>
    </source>
</evidence>
<name>A0A6A6PLB5_9PEZI</name>
<keyword evidence="3" id="KW-0325">Glycoprotein</keyword>
<protein>
    <recommendedName>
        <fullName evidence="8">GPI-anchored cell wall organization protein Ecm33</fullName>
    </recommendedName>
</protein>
<dbReference type="AlphaFoldDB" id="A0A6A6PLB5"/>
<dbReference type="GO" id="GO:0005886">
    <property type="term" value="C:plasma membrane"/>
    <property type="evidence" value="ECO:0007669"/>
    <property type="project" value="TreeGrafter"/>
</dbReference>
<keyword evidence="2 5" id="KW-0732">Signal</keyword>
<evidence type="ECO:0000256" key="5">
    <source>
        <dbReference type="SAM" id="SignalP"/>
    </source>
</evidence>
<dbReference type="GO" id="GO:0009986">
    <property type="term" value="C:cell surface"/>
    <property type="evidence" value="ECO:0007669"/>
    <property type="project" value="TreeGrafter"/>
</dbReference>
<reference evidence="6" key="1">
    <citation type="journal article" date="2020" name="Stud. Mycol.">
        <title>101 Dothideomycetes genomes: a test case for predicting lifestyles and emergence of pathogens.</title>
        <authorList>
            <person name="Haridas S."/>
            <person name="Albert R."/>
            <person name="Binder M."/>
            <person name="Bloem J."/>
            <person name="Labutti K."/>
            <person name="Salamov A."/>
            <person name="Andreopoulos B."/>
            <person name="Baker S."/>
            <person name="Barry K."/>
            <person name="Bills G."/>
            <person name="Bluhm B."/>
            <person name="Cannon C."/>
            <person name="Castanera R."/>
            <person name="Culley D."/>
            <person name="Daum C."/>
            <person name="Ezra D."/>
            <person name="Gonzalez J."/>
            <person name="Henrissat B."/>
            <person name="Kuo A."/>
            <person name="Liang C."/>
            <person name="Lipzen A."/>
            <person name="Lutzoni F."/>
            <person name="Magnuson J."/>
            <person name="Mondo S."/>
            <person name="Nolan M."/>
            <person name="Ohm R."/>
            <person name="Pangilinan J."/>
            <person name="Park H.-J."/>
            <person name="Ramirez L."/>
            <person name="Alfaro M."/>
            <person name="Sun H."/>
            <person name="Tritt A."/>
            <person name="Yoshinaga Y."/>
            <person name="Zwiers L.-H."/>
            <person name="Turgeon B."/>
            <person name="Goodwin S."/>
            <person name="Spatafora J."/>
            <person name="Crous P."/>
            <person name="Grigoriev I."/>
        </authorList>
    </citation>
    <scope>NUCLEOTIDE SEQUENCE</scope>
    <source>
        <strain evidence="6">CBS 113389</strain>
    </source>
</reference>
<dbReference type="InterPro" id="IPR051648">
    <property type="entry name" value="CWI-Assembly_Regulator"/>
</dbReference>
<dbReference type="GO" id="GO:0031505">
    <property type="term" value="P:fungal-type cell wall organization"/>
    <property type="evidence" value="ECO:0007669"/>
    <property type="project" value="TreeGrafter"/>
</dbReference>
<dbReference type="GO" id="GO:0009277">
    <property type="term" value="C:fungal-type cell wall"/>
    <property type="evidence" value="ECO:0007669"/>
    <property type="project" value="TreeGrafter"/>
</dbReference>
<dbReference type="Pfam" id="PF12454">
    <property type="entry name" value="Ecm33"/>
    <property type="match status" value="1"/>
</dbReference>
<feature type="signal peptide" evidence="5">
    <location>
        <begin position="1"/>
        <end position="18"/>
    </location>
</feature>
<gene>
    <name evidence="6" type="ORF">BDY17DRAFT_356029</name>
</gene>
<dbReference type="PANTHER" id="PTHR31018">
    <property type="entry name" value="SPORULATION-SPECIFIC PROTEIN-RELATED"/>
    <property type="match status" value="1"/>
</dbReference>
<dbReference type="Proteomes" id="UP000799767">
    <property type="component" value="Unassembled WGS sequence"/>
</dbReference>
<evidence type="ECO:0000256" key="4">
    <source>
        <dbReference type="SAM" id="MobiDB-lite"/>
    </source>
</evidence>
<evidence type="ECO:0000256" key="2">
    <source>
        <dbReference type="ARBA" id="ARBA00022729"/>
    </source>
</evidence>
<dbReference type="OrthoDB" id="536881at2759"/>
<feature type="chain" id="PRO_5025522828" description="GPI-anchored cell wall organization protein Ecm33" evidence="5">
    <location>
        <begin position="19"/>
        <end position="396"/>
    </location>
</feature>
<organism evidence="6 7">
    <name type="scientific">Neohortaea acidophila</name>
    <dbReference type="NCBI Taxonomy" id="245834"/>
    <lineage>
        <taxon>Eukaryota</taxon>
        <taxon>Fungi</taxon>
        <taxon>Dikarya</taxon>
        <taxon>Ascomycota</taxon>
        <taxon>Pezizomycotina</taxon>
        <taxon>Dothideomycetes</taxon>
        <taxon>Dothideomycetidae</taxon>
        <taxon>Mycosphaerellales</taxon>
        <taxon>Teratosphaeriaceae</taxon>
        <taxon>Neohortaea</taxon>
    </lineage>
</organism>
<dbReference type="GeneID" id="54479275"/>
<comment type="subcellular location">
    <subcellularLocation>
        <location evidence="1">Cell envelope</location>
    </subcellularLocation>
</comment>
<evidence type="ECO:0000256" key="1">
    <source>
        <dbReference type="ARBA" id="ARBA00004196"/>
    </source>
</evidence>
<dbReference type="SUPFAM" id="SSF52058">
    <property type="entry name" value="L domain-like"/>
    <property type="match status" value="2"/>
</dbReference>
<dbReference type="EMBL" id="MU001640">
    <property type="protein sequence ID" value="KAF2480273.1"/>
    <property type="molecule type" value="Genomic_DNA"/>
</dbReference>
<dbReference type="RefSeq" id="XP_033586843.1">
    <property type="nucleotide sequence ID" value="XM_033738273.1"/>
</dbReference>
<evidence type="ECO:0000256" key="3">
    <source>
        <dbReference type="ARBA" id="ARBA00023180"/>
    </source>
</evidence>
<sequence length="396" mass="40442">MAARFLLPALALAGSAVAATCSGTTTITNQAQATQLSSCQQWTGDIVIAGSAAGEIDLNGLQRIDGSLIAKNIGKLTTFTADSLSTISDTFQMIDVTALTTLTFPSLVAVDTINWQGLSSLQGLQFTQSVQKATNVQIVNTQLSSLDGIDLNEAAILILADNTFLNSVNMKLTNVTNALGFANNGPQLEISLPNLKAANNVAFRNVSSVSIPSLSQVTGSLGFYSSYFTTLSAANLSTVAMTLAVVGNPHLTSASFPLLTAVGGGVQIANNTALTNVDGFKKLSKVFGAVDMFGTFTSVALPALNYVKGAFYLLSSGDLGNSCTRFDSLHSSSAIRGSYECQGGQAGASTKGGSDGNSTSGGSSSSSSSGHSGATSLIIPYTTGFIGVVAAIFGML</sequence>
<feature type="region of interest" description="Disordered" evidence="4">
    <location>
        <begin position="346"/>
        <end position="371"/>
    </location>
</feature>
<evidence type="ECO:0000313" key="6">
    <source>
        <dbReference type="EMBL" id="KAF2480273.1"/>
    </source>
</evidence>
<keyword evidence="7" id="KW-1185">Reference proteome</keyword>
<feature type="compositionally biased region" description="Low complexity" evidence="4">
    <location>
        <begin position="349"/>
        <end position="371"/>
    </location>
</feature>
<dbReference type="PANTHER" id="PTHR31018:SF3">
    <property type="entry name" value="RECEPTOR PROTEIN-TYROSINE KINASE"/>
    <property type="match status" value="1"/>
</dbReference>